<feature type="transmembrane region" description="Helical" evidence="1">
    <location>
        <begin position="36"/>
        <end position="55"/>
    </location>
</feature>
<organism evidence="2 3">
    <name type="scientific">Glossina palpalis gambiensis</name>
    <dbReference type="NCBI Taxonomy" id="67801"/>
    <lineage>
        <taxon>Eukaryota</taxon>
        <taxon>Metazoa</taxon>
        <taxon>Ecdysozoa</taxon>
        <taxon>Arthropoda</taxon>
        <taxon>Hexapoda</taxon>
        <taxon>Insecta</taxon>
        <taxon>Pterygota</taxon>
        <taxon>Neoptera</taxon>
        <taxon>Endopterygota</taxon>
        <taxon>Diptera</taxon>
        <taxon>Brachycera</taxon>
        <taxon>Muscomorpha</taxon>
        <taxon>Hippoboscoidea</taxon>
        <taxon>Glossinidae</taxon>
        <taxon>Glossina</taxon>
    </lineage>
</organism>
<reference evidence="2" key="2">
    <citation type="submission" date="2020-05" db="UniProtKB">
        <authorList>
            <consortium name="EnsemblMetazoa"/>
        </authorList>
    </citation>
    <scope>IDENTIFICATION</scope>
    <source>
        <strain evidence="2">IAEA</strain>
    </source>
</reference>
<keyword evidence="1" id="KW-0812">Transmembrane</keyword>
<reference evidence="3" key="1">
    <citation type="submission" date="2015-01" db="EMBL/GenBank/DDBJ databases">
        <authorList>
            <person name="Aksoy S."/>
            <person name="Warren W."/>
            <person name="Wilson R.K."/>
        </authorList>
    </citation>
    <scope>NUCLEOTIDE SEQUENCE [LARGE SCALE GENOMIC DNA]</scope>
    <source>
        <strain evidence="3">IAEA</strain>
    </source>
</reference>
<sequence length="103" mass="12172">MLRKCVRVPAGFHDELLKLEVTLINRRLDLFYKYHHMTNIFLIIYGFTANIYYIITYKPNSGNNKDNNNSCRQGLINTAVWCDDYLSSVTEAYTQHIMKKEFV</sequence>
<keyword evidence="1" id="KW-0472">Membrane</keyword>
<dbReference type="AlphaFoldDB" id="A0A1B0BQ64"/>
<keyword evidence="1" id="KW-1133">Transmembrane helix</keyword>
<name>A0A1B0BQ64_9MUSC</name>
<dbReference type="EnsemblMetazoa" id="GPPI037138-RA">
    <property type="protein sequence ID" value="GPPI037138-PA"/>
    <property type="gene ID" value="GPPI037138"/>
</dbReference>
<evidence type="ECO:0000313" key="3">
    <source>
        <dbReference type="Proteomes" id="UP000092460"/>
    </source>
</evidence>
<dbReference type="VEuPathDB" id="VectorBase:GPPI037138"/>
<proteinExistence type="predicted"/>
<evidence type="ECO:0000256" key="1">
    <source>
        <dbReference type="SAM" id="Phobius"/>
    </source>
</evidence>
<dbReference type="Proteomes" id="UP000092460">
    <property type="component" value="Unassembled WGS sequence"/>
</dbReference>
<accession>A0A1B0BQ64</accession>
<evidence type="ECO:0000313" key="2">
    <source>
        <dbReference type="EnsemblMetazoa" id="GPPI037138-PA"/>
    </source>
</evidence>
<protein>
    <submittedName>
        <fullName evidence="2">Uncharacterized protein</fullName>
    </submittedName>
</protein>
<dbReference type="EMBL" id="JXJN01018439">
    <property type="status" value="NOT_ANNOTATED_CDS"/>
    <property type="molecule type" value="Genomic_DNA"/>
</dbReference>
<keyword evidence="3" id="KW-1185">Reference proteome</keyword>